<evidence type="ECO:0000256" key="6">
    <source>
        <dbReference type="SAM" id="Coils"/>
    </source>
</evidence>
<feature type="coiled-coil region" evidence="6">
    <location>
        <begin position="246"/>
        <end position="336"/>
    </location>
</feature>
<dbReference type="Gene3D" id="1.10.287.470">
    <property type="entry name" value="Helix hairpin bin"/>
    <property type="match status" value="1"/>
</dbReference>
<comment type="similarity">
    <text evidence="2">Belongs to the membrane fusion protein (MFP) (TC 8.A.1) family.</text>
</comment>
<dbReference type="EMBL" id="CAACVJ010000689">
    <property type="protein sequence ID" value="VEP18572.1"/>
    <property type="molecule type" value="Genomic_DNA"/>
</dbReference>
<dbReference type="AlphaFoldDB" id="A0A563W4E0"/>
<dbReference type="GO" id="GO:0016020">
    <property type="term" value="C:membrane"/>
    <property type="evidence" value="ECO:0007669"/>
    <property type="project" value="UniProtKB-SubCell"/>
</dbReference>
<evidence type="ECO:0000313" key="9">
    <source>
        <dbReference type="Proteomes" id="UP000320055"/>
    </source>
</evidence>
<sequence length="540" mass="60543">MKNQEKKQIFRQESLERLSSPEKLDQLMQIVGRQDWLPLSTLGALVVATIIWSIFGRIPVNVTSRGLLIIPRRVANIQSPVDGQLQQLKVKPGDCIKKNRVIATIDPFEIRQNLQLEQEKLAQLQGQEQQADTLQNQRTDLEILAIQQEQVSKRQRLQDALKLSPVLKDRETKAIEQERSTLQQQLQDARALTPTLRDRELKAIAEQQLSLQQQFQDTQAQAPLLKQRSEKRRSLSEQGAISSDAVLEAEQEYRQSLQDISQLKAELKQLETQKTEVEQKYLDNLDVISQYQTRLRELNIQETETQQKYAENLSTISQLRAELQQLDTQVKILEQQNLEASAGRKNPIQEVQHSIAQLEKQLEYNKQIKSPHSGCILELTAENSSVLNPGDLLGSIKIDDVSDSISSVAYFPVGDGKKIKSGMKIYITPDTVRRERFGGIVGTVTEVSAFPITKQGATSLVGNAEVVEEIVSQVGSVIAVQAQLQIDPSTPSGYRWSSSTGPNNLEISSGTTTIARVTVEKQAPIALVLPILREWSGIIS</sequence>
<comment type="subcellular location">
    <subcellularLocation>
        <location evidence="1">Membrane</location>
        <topology evidence="1">Single-pass membrane protein</topology>
    </subcellularLocation>
</comment>
<feature type="transmembrane region" description="Helical" evidence="7">
    <location>
        <begin position="36"/>
        <end position="55"/>
    </location>
</feature>
<dbReference type="InterPro" id="IPR022275">
    <property type="entry name" value="NHPM_bacteriocin_SS_HylD"/>
</dbReference>
<dbReference type="Proteomes" id="UP000320055">
    <property type="component" value="Unassembled WGS sequence"/>
</dbReference>
<evidence type="ECO:0000256" key="3">
    <source>
        <dbReference type="ARBA" id="ARBA00022692"/>
    </source>
</evidence>
<evidence type="ECO:0000256" key="1">
    <source>
        <dbReference type="ARBA" id="ARBA00004167"/>
    </source>
</evidence>
<keyword evidence="9" id="KW-1185">Reference proteome</keyword>
<keyword evidence="3 7" id="KW-0812">Transmembrane</keyword>
<reference evidence="8 9" key="1">
    <citation type="submission" date="2019-01" db="EMBL/GenBank/DDBJ databases">
        <authorList>
            <person name="Brito A."/>
        </authorList>
    </citation>
    <scope>NUCLEOTIDE SEQUENCE [LARGE SCALE GENOMIC DNA]</scope>
    <source>
        <strain evidence="8">1</strain>
    </source>
</reference>
<evidence type="ECO:0000256" key="4">
    <source>
        <dbReference type="ARBA" id="ARBA00022989"/>
    </source>
</evidence>
<dbReference type="Gene3D" id="2.40.50.100">
    <property type="match status" value="1"/>
</dbReference>
<evidence type="ECO:0000313" key="8">
    <source>
        <dbReference type="EMBL" id="VEP18572.1"/>
    </source>
</evidence>
<dbReference type="PANTHER" id="PTHR30386:SF26">
    <property type="entry name" value="TRANSPORT PROTEIN COMB"/>
    <property type="match status" value="1"/>
</dbReference>
<feature type="coiled-coil region" evidence="6">
    <location>
        <begin position="117"/>
        <end position="144"/>
    </location>
</feature>
<name>A0A563W4E0_9CYAN</name>
<organism evidence="8 9">
    <name type="scientific">Hyella patelloides LEGE 07179</name>
    <dbReference type="NCBI Taxonomy" id="945734"/>
    <lineage>
        <taxon>Bacteria</taxon>
        <taxon>Bacillati</taxon>
        <taxon>Cyanobacteriota</taxon>
        <taxon>Cyanophyceae</taxon>
        <taxon>Pleurocapsales</taxon>
        <taxon>Hyellaceae</taxon>
        <taxon>Hyella</taxon>
    </lineage>
</organism>
<keyword evidence="6" id="KW-0175">Coiled coil</keyword>
<protein>
    <submittedName>
        <fullName evidence="8">NHLP bacteriocin system secretion protein</fullName>
    </submittedName>
</protein>
<dbReference type="NCBIfam" id="TIGR03794">
    <property type="entry name" value="NHLM_micro_HlyD"/>
    <property type="match status" value="1"/>
</dbReference>
<proteinExistence type="inferred from homology"/>
<keyword evidence="5 7" id="KW-0472">Membrane</keyword>
<evidence type="ECO:0000256" key="2">
    <source>
        <dbReference type="ARBA" id="ARBA00009477"/>
    </source>
</evidence>
<dbReference type="RefSeq" id="WP_186375956.1">
    <property type="nucleotide sequence ID" value="NZ_LR213839.1"/>
</dbReference>
<dbReference type="PANTHER" id="PTHR30386">
    <property type="entry name" value="MEMBRANE FUSION SUBUNIT OF EMRAB-TOLC MULTIDRUG EFFLUX PUMP"/>
    <property type="match status" value="1"/>
</dbReference>
<dbReference type="InterPro" id="IPR050739">
    <property type="entry name" value="MFP"/>
</dbReference>
<evidence type="ECO:0000256" key="5">
    <source>
        <dbReference type="ARBA" id="ARBA00023136"/>
    </source>
</evidence>
<gene>
    <name evidence="8" type="ORF">H1P_810034</name>
</gene>
<keyword evidence="4 7" id="KW-1133">Transmembrane helix</keyword>
<evidence type="ECO:0000256" key="7">
    <source>
        <dbReference type="SAM" id="Phobius"/>
    </source>
</evidence>
<accession>A0A563W4E0</accession>